<dbReference type="GO" id="GO:0005524">
    <property type="term" value="F:ATP binding"/>
    <property type="evidence" value="ECO:0007669"/>
    <property type="project" value="UniProtKB-KW"/>
</dbReference>
<dbReference type="GO" id="GO:0007076">
    <property type="term" value="P:mitotic chromosome condensation"/>
    <property type="evidence" value="ECO:0007669"/>
    <property type="project" value="TreeGrafter"/>
</dbReference>
<dbReference type="EMBL" id="PDCK01000043">
    <property type="protein sequence ID" value="PRQ28944.1"/>
    <property type="molecule type" value="Genomic_DNA"/>
</dbReference>
<protein>
    <submittedName>
        <fullName evidence="7">Putative proteasome, subunit alpha/beta, P-loop containing nucleoside triphosphate hydrolase</fullName>
    </submittedName>
</protein>
<accession>A0A2P6Q467</accession>
<evidence type="ECO:0000313" key="8">
    <source>
        <dbReference type="Proteomes" id="UP000238479"/>
    </source>
</evidence>
<dbReference type="GO" id="GO:0005839">
    <property type="term" value="C:proteasome core complex"/>
    <property type="evidence" value="ECO:0007669"/>
    <property type="project" value="InterPro"/>
</dbReference>
<dbReference type="Proteomes" id="UP000238479">
    <property type="component" value="Chromosome 5"/>
</dbReference>
<dbReference type="GO" id="GO:0016787">
    <property type="term" value="F:hydrolase activity"/>
    <property type="evidence" value="ECO:0007669"/>
    <property type="project" value="UniProtKB-KW"/>
</dbReference>
<evidence type="ECO:0000259" key="6">
    <source>
        <dbReference type="Pfam" id="PF02463"/>
    </source>
</evidence>
<dbReference type="GO" id="GO:0005634">
    <property type="term" value="C:nucleus"/>
    <property type="evidence" value="ECO:0007669"/>
    <property type="project" value="UniProtKB-SubCell"/>
</dbReference>
<evidence type="ECO:0000256" key="5">
    <source>
        <dbReference type="SAM" id="MobiDB-lite"/>
    </source>
</evidence>
<reference evidence="7 8" key="1">
    <citation type="journal article" date="2018" name="Nat. Genet.">
        <title>The Rosa genome provides new insights in the design of modern roses.</title>
        <authorList>
            <person name="Bendahmane M."/>
        </authorList>
    </citation>
    <scope>NUCLEOTIDE SEQUENCE [LARGE SCALE GENOMIC DNA]</scope>
    <source>
        <strain evidence="8">cv. Old Blush</strain>
    </source>
</reference>
<dbReference type="PANTHER" id="PTHR18937:SF172">
    <property type="entry name" value="STRUCTURAL MAINTENANCE OF CHROMOSOMES PROTEIN"/>
    <property type="match status" value="1"/>
</dbReference>
<dbReference type="Pfam" id="PF02463">
    <property type="entry name" value="SMC_N"/>
    <property type="match status" value="1"/>
</dbReference>
<dbReference type="GO" id="GO:0051603">
    <property type="term" value="P:proteolysis involved in protein catabolic process"/>
    <property type="evidence" value="ECO:0007669"/>
    <property type="project" value="InterPro"/>
</dbReference>
<dbReference type="InterPro" id="IPR027417">
    <property type="entry name" value="P-loop_NTPase"/>
</dbReference>
<gene>
    <name evidence="7" type="ORF">RchiOBHm_Chr5g0008461</name>
</gene>
<dbReference type="GO" id="GO:0000796">
    <property type="term" value="C:condensin complex"/>
    <property type="evidence" value="ECO:0007669"/>
    <property type="project" value="TreeGrafter"/>
</dbReference>
<evidence type="ECO:0000313" key="7">
    <source>
        <dbReference type="EMBL" id="PRQ28944.1"/>
    </source>
</evidence>
<proteinExistence type="predicted"/>
<dbReference type="SUPFAM" id="SSF52540">
    <property type="entry name" value="P-loop containing nucleoside triphosphate hydrolases"/>
    <property type="match status" value="1"/>
</dbReference>
<comment type="subcellular location">
    <subcellularLocation>
        <location evidence="1">Nucleus</location>
    </subcellularLocation>
</comment>
<keyword evidence="8" id="KW-1185">Reference proteome</keyword>
<keyword evidence="3" id="KW-0067">ATP-binding</keyword>
<evidence type="ECO:0000256" key="2">
    <source>
        <dbReference type="ARBA" id="ARBA00022741"/>
    </source>
</evidence>
<dbReference type="InterPro" id="IPR003395">
    <property type="entry name" value="RecF/RecN/SMC_N"/>
</dbReference>
<keyword evidence="7" id="KW-0647">Proteasome</keyword>
<feature type="region of interest" description="Disordered" evidence="5">
    <location>
        <begin position="1"/>
        <end position="23"/>
    </location>
</feature>
<dbReference type="Gene3D" id="3.60.20.10">
    <property type="entry name" value="Glutamine Phosphoribosylpyrophosphate, subunit 1, domain 1"/>
    <property type="match status" value="1"/>
</dbReference>
<evidence type="ECO:0000256" key="3">
    <source>
        <dbReference type="ARBA" id="ARBA00022840"/>
    </source>
</evidence>
<keyword evidence="2" id="KW-0547">Nucleotide-binding</keyword>
<comment type="caution">
    <text evidence="7">The sequence shown here is derived from an EMBL/GenBank/DDBJ whole genome shotgun (WGS) entry which is preliminary data.</text>
</comment>
<dbReference type="SUPFAM" id="SSF56235">
    <property type="entry name" value="N-terminal nucleophile aminohydrolases (Ntn hydrolases)"/>
    <property type="match status" value="1"/>
</dbReference>
<dbReference type="InterPro" id="IPR029055">
    <property type="entry name" value="Ntn_hydrolases_N"/>
</dbReference>
<dbReference type="PANTHER" id="PTHR18937">
    <property type="entry name" value="STRUCTURAL MAINTENANCE OF CHROMOSOMES SMC FAMILY MEMBER"/>
    <property type="match status" value="1"/>
</dbReference>
<dbReference type="Gramene" id="PRQ28944">
    <property type="protein sequence ID" value="PRQ28944"/>
    <property type="gene ID" value="RchiOBHm_Chr5g0008461"/>
</dbReference>
<dbReference type="AlphaFoldDB" id="A0A2P6Q467"/>
<dbReference type="Gene3D" id="3.40.50.300">
    <property type="entry name" value="P-loop containing nucleotide triphosphate hydrolases"/>
    <property type="match status" value="1"/>
</dbReference>
<organism evidence="7 8">
    <name type="scientific">Rosa chinensis</name>
    <name type="common">China rose</name>
    <dbReference type="NCBI Taxonomy" id="74649"/>
    <lineage>
        <taxon>Eukaryota</taxon>
        <taxon>Viridiplantae</taxon>
        <taxon>Streptophyta</taxon>
        <taxon>Embryophyta</taxon>
        <taxon>Tracheophyta</taxon>
        <taxon>Spermatophyta</taxon>
        <taxon>Magnoliopsida</taxon>
        <taxon>eudicotyledons</taxon>
        <taxon>Gunneridae</taxon>
        <taxon>Pentapetalae</taxon>
        <taxon>rosids</taxon>
        <taxon>fabids</taxon>
        <taxon>Rosales</taxon>
        <taxon>Rosaceae</taxon>
        <taxon>Rosoideae</taxon>
        <taxon>Rosoideae incertae sedis</taxon>
        <taxon>Rosa</taxon>
    </lineage>
</organism>
<evidence type="ECO:0000256" key="4">
    <source>
        <dbReference type="ARBA" id="ARBA00023242"/>
    </source>
</evidence>
<feature type="compositionally biased region" description="Low complexity" evidence="5">
    <location>
        <begin position="10"/>
        <end position="22"/>
    </location>
</feature>
<keyword evidence="7" id="KW-0378">Hydrolase</keyword>
<keyword evidence="4" id="KW-0539">Nucleus</keyword>
<sequence>MEPQGDDSMADGSDSGRGSSRGPRLFIKEMVMTNFMSHAGEQRVGPFHKSSSAVVGANASGKSNVTDAMLFVFGKRAKQMRLKKVSEFIHNSTNHQNLDSAQVSVHFQEIFDLDDGELKAVPGSDFVITRIAYRNNTSKYYINDYASNFTQVTKKLEGKGVDLDNNPFLILQNLHTAEHQKGNADSTTKNSSFLDEKIGDWKSMSVIEDLSFQSKKKVVEWEKLLNSLNEKGSGTSIISFMMNDTTYVVSDGRSSIDHGSLVLSGTSPKIHKISDNMLATRAGKIKVSAEMIKVLHKVHRDRGNVSQMKKRLKKFVSNWLRQKENKNKFFPSTVIMYSRDGAQLISSVGANVGDTNEDLDVVFCGTGGVYAKDHLNKLFENGFPRTHMECISYLKESTVVAGITDRSTGGFITGAILSQDGVEFVQEKWHIIRHLAHDHVRFVEKLSNRLLCITDGLTYNAANEELLKLIIDDLLLTNVVGDLILGVRGTLIVRLIEFSDESAADISFKSIGSPIRLRGDNTNYTLHFREPTKTQFEQLAPDFREVQDDIL</sequence>
<feature type="domain" description="RecF/RecN/SMC N-terminal" evidence="6">
    <location>
        <begin position="26"/>
        <end position="248"/>
    </location>
</feature>
<dbReference type="STRING" id="74649.A0A2P6Q467"/>
<evidence type="ECO:0000256" key="1">
    <source>
        <dbReference type="ARBA" id="ARBA00004123"/>
    </source>
</evidence>
<name>A0A2P6Q467_ROSCH</name>